<evidence type="ECO:0000313" key="10">
    <source>
        <dbReference type="Proteomes" id="UP000007796"/>
    </source>
</evidence>
<keyword evidence="3" id="KW-0238">DNA-binding</keyword>
<feature type="region of interest" description="Disordered" evidence="6">
    <location>
        <begin position="92"/>
        <end position="170"/>
    </location>
</feature>
<dbReference type="HOGENOM" id="CLU_008511_1_0_1"/>
<dbReference type="GO" id="GO:0006351">
    <property type="term" value="P:DNA-templated transcription"/>
    <property type="evidence" value="ECO:0007669"/>
    <property type="project" value="InterPro"/>
</dbReference>
<dbReference type="GO" id="GO:0000978">
    <property type="term" value="F:RNA polymerase II cis-regulatory region sequence-specific DNA binding"/>
    <property type="evidence" value="ECO:0007669"/>
    <property type="project" value="TreeGrafter"/>
</dbReference>
<dbReference type="InterPro" id="IPR007219">
    <property type="entry name" value="XnlR_reg_dom"/>
</dbReference>
<reference evidence="9 10" key="1">
    <citation type="journal article" date="2011" name="Proc. Natl. Acad. Sci. U.S.A.">
        <title>Genome and transcriptome analyses of the mountain pine beetle-fungal symbiont Grosmannia clavigera, a lodgepole pine pathogen.</title>
        <authorList>
            <person name="DiGuistini S."/>
            <person name="Wang Y."/>
            <person name="Liao N.Y."/>
            <person name="Taylor G."/>
            <person name="Tanguay P."/>
            <person name="Feau N."/>
            <person name="Henrissat B."/>
            <person name="Chan S.K."/>
            <person name="Hesse-Orce U."/>
            <person name="Alamouti S.M."/>
            <person name="Tsui C.K.M."/>
            <person name="Docking R.T."/>
            <person name="Levasseur A."/>
            <person name="Haridas S."/>
            <person name="Robertson G."/>
            <person name="Birol I."/>
            <person name="Holt R.A."/>
            <person name="Marra M.A."/>
            <person name="Hamelin R.C."/>
            <person name="Hirst M."/>
            <person name="Jones S.J.M."/>
            <person name="Bohlmann J."/>
            <person name="Breuil C."/>
        </authorList>
    </citation>
    <scope>NUCLEOTIDE SEQUENCE [LARGE SCALE GENOMIC DNA]</scope>
    <source>
        <strain evidence="10">kw1407 / UAMH 11150</strain>
    </source>
</reference>
<gene>
    <name evidence="9" type="ORF">CMQ_5822</name>
</gene>
<sequence>MAPSEPARERQRRRKITLACEPCRERKARCDGRKPICSTCEHRSLGLEQCIYKVGNARTACSEDYMRALHERIRRLEQACAANGVDISAIEGHGSDPSAFQPAPPSASLVRSPTEPILGLADRPPEHQTTAASATSKSTPDPESTDPPRGVSGMGTVLEEDDLDGSARPGDDFYGLSSAASFLKEAANSMRRRKQLDSPPHNLDDFTQPYQQYQQNQTLPPPAPPLLGTASSSSLLRFAPVDKFALPPRALADHFVQRYFERIFYLYPFFDRVAFEHTYRSLWSAPGEDGHGSSSSGSGSASGHATAATGATTASTNASASKPLKFDGCGLGDSDAGASSIPFHCALNAIFTLGCCFSDLPEAEKTASCEVLFNRSKAFVGLDFIDENNVGVVQSLLIIALVLQGTPFPNRCWNAVGMACRVAQGLGLHSEAGRRPRSAREKEMRLRTWHGCVIMDVLVGMTFGRPTLSSSLSIPHSTFSMYPSVGSPALETRSEQLRFLFFRESVRLSVILEGILQKIYEPWMTHDNNASGSSTTGQLHIHHSLDTIVELQDQLTGFEQSVAPYLSWVTPETPDNVSAEDLHVLEMQKNVLHARFVYMQLIMHRPILTQLVAPEGTAQHGSSESRHEHRAAAGYTPLSRDGLHYAFALECAKACVEAAKRLILLVHRTYLTDQTDAWWWNVLYTCTAGLVLIVLRLCPDLWQMLDRDEIAELWGRCQSVLQQLAYFSVSARKSMTLLLKVNENVLLKQAAMEGRGGEGEGSNDVGATANINSQQAVDPTLDRDQDAAEAQLQAHVDGMMAQLDPAGMSLDSAFSFAPLFNWDQNLDFMLAADLAGSMHAMAVCQASKSIYELFDRPFFLAQSHSTVLTADENLSSAGIRWGERWRNFGSVWGYVAFNVVVAISPYYILQVRRWSMLELSLCRKKKKQKKQ</sequence>
<keyword evidence="2" id="KW-0805">Transcription regulation</keyword>
<dbReference type="Gene3D" id="4.10.240.10">
    <property type="entry name" value="Zn(2)-C6 fungal-type DNA-binding domain"/>
    <property type="match status" value="1"/>
</dbReference>
<dbReference type="Pfam" id="PF04082">
    <property type="entry name" value="Fungal_trans"/>
    <property type="match status" value="1"/>
</dbReference>
<keyword evidence="7" id="KW-0812">Transmembrane</keyword>
<dbReference type="InterPro" id="IPR001138">
    <property type="entry name" value="Zn2Cys6_DnaBD"/>
</dbReference>
<dbReference type="SUPFAM" id="SSF57701">
    <property type="entry name" value="Zn2/Cys6 DNA-binding domain"/>
    <property type="match status" value="1"/>
</dbReference>
<evidence type="ECO:0000313" key="9">
    <source>
        <dbReference type="EMBL" id="EFX02461.1"/>
    </source>
</evidence>
<dbReference type="GO" id="GO:0008270">
    <property type="term" value="F:zinc ion binding"/>
    <property type="evidence" value="ECO:0007669"/>
    <property type="project" value="InterPro"/>
</dbReference>
<proteinExistence type="predicted"/>
<dbReference type="Proteomes" id="UP000007796">
    <property type="component" value="Unassembled WGS sequence"/>
</dbReference>
<dbReference type="AlphaFoldDB" id="F0XIK2"/>
<evidence type="ECO:0000256" key="6">
    <source>
        <dbReference type="SAM" id="MobiDB-lite"/>
    </source>
</evidence>
<dbReference type="Pfam" id="PF00172">
    <property type="entry name" value="Zn_clus"/>
    <property type="match status" value="1"/>
</dbReference>
<evidence type="ECO:0000256" key="2">
    <source>
        <dbReference type="ARBA" id="ARBA00023015"/>
    </source>
</evidence>
<keyword evidence="5" id="KW-0539">Nucleus</keyword>
<keyword evidence="7" id="KW-1133">Transmembrane helix</keyword>
<accession>F0XIK2</accession>
<protein>
    <submittedName>
        <fullName evidence="9">Fungal specific transcription factor domain containing protein</fullName>
    </submittedName>
</protein>
<keyword evidence="7" id="KW-0472">Membrane</keyword>
<dbReference type="GeneID" id="25979187"/>
<dbReference type="GO" id="GO:0000435">
    <property type="term" value="P:positive regulation of transcription from RNA polymerase II promoter by galactose"/>
    <property type="evidence" value="ECO:0007669"/>
    <property type="project" value="TreeGrafter"/>
</dbReference>
<keyword evidence="1" id="KW-0479">Metal-binding</keyword>
<dbReference type="eggNOG" id="ENOG502RJRW">
    <property type="taxonomic scope" value="Eukaryota"/>
</dbReference>
<dbReference type="GO" id="GO:0000981">
    <property type="term" value="F:DNA-binding transcription factor activity, RNA polymerase II-specific"/>
    <property type="evidence" value="ECO:0007669"/>
    <property type="project" value="InterPro"/>
</dbReference>
<evidence type="ECO:0000256" key="4">
    <source>
        <dbReference type="ARBA" id="ARBA00023163"/>
    </source>
</evidence>
<evidence type="ECO:0000256" key="5">
    <source>
        <dbReference type="ARBA" id="ARBA00023242"/>
    </source>
</evidence>
<dbReference type="SMART" id="SM00906">
    <property type="entry name" value="Fungal_trans"/>
    <property type="match status" value="1"/>
</dbReference>
<evidence type="ECO:0000256" key="3">
    <source>
        <dbReference type="ARBA" id="ARBA00023125"/>
    </source>
</evidence>
<feature type="transmembrane region" description="Helical" evidence="7">
    <location>
        <begin position="891"/>
        <end position="909"/>
    </location>
</feature>
<dbReference type="GO" id="GO:0005634">
    <property type="term" value="C:nucleus"/>
    <property type="evidence" value="ECO:0007669"/>
    <property type="project" value="TreeGrafter"/>
</dbReference>
<evidence type="ECO:0000259" key="8">
    <source>
        <dbReference type="PROSITE" id="PS50048"/>
    </source>
</evidence>
<dbReference type="RefSeq" id="XP_014171943.1">
    <property type="nucleotide sequence ID" value="XM_014316468.1"/>
</dbReference>
<evidence type="ECO:0000256" key="7">
    <source>
        <dbReference type="SAM" id="Phobius"/>
    </source>
</evidence>
<feature type="compositionally biased region" description="Low complexity" evidence="6">
    <location>
        <begin position="129"/>
        <end position="139"/>
    </location>
</feature>
<feature type="compositionally biased region" description="Low complexity" evidence="6">
    <location>
        <begin position="292"/>
        <end position="314"/>
    </location>
</feature>
<keyword evidence="4" id="KW-0804">Transcription</keyword>
<dbReference type="InterPro" id="IPR051127">
    <property type="entry name" value="Fungal_SecMet_Regulators"/>
</dbReference>
<feature type="domain" description="Zn(2)-C6 fungal-type" evidence="8">
    <location>
        <begin position="19"/>
        <end position="52"/>
    </location>
</feature>
<organism evidence="10">
    <name type="scientific">Grosmannia clavigera (strain kw1407 / UAMH 11150)</name>
    <name type="common">Blue stain fungus</name>
    <name type="synonym">Graphiocladiella clavigera</name>
    <dbReference type="NCBI Taxonomy" id="655863"/>
    <lineage>
        <taxon>Eukaryota</taxon>
        <taxon>Fungi</taxon>
        <taxon>Dikarya</taxon>
        <taxon>Ascomycota</taxon>
        <taxon>Pezizomycotina</taxon>
        <taxon>Sordariomycetes</taxon>
        <taxon>Sordariomycetidae</taxon>
        <taxon>Ophiostomatales</taxon>
        <taxon>Ophiostomataceae</taxon>
        <taxon>Leptographium</taxon>
    </lineage>
</organism>
<dbReference type="InParanoid" id="F0XIK2"/>
<dbReference type="STRING" id="655863.F0XIK2"/>
<dbReference type="PROSITE" id="PS50048">
    <property type="entry name" value="ZN2_CY6_FUNGAL_2"/>
    <property type="match status" value="1"/>
</dbReference>
<evidence type="ECO:0000256" key="1">
    <source>
        <dbReference type="ARBA" id="ARBA00022723"/>
    </source>
</evidence>
<dbReference type="SMART" id="SM00066">
    <property type="entry name" value="GAL4"/>
    <property type="match status" value="1"/>
</dbReference>
<dbReference type="CDD" id="cd12148">
    <property type="entry name" value="fungal_TF_MHR"/>
    <property type="match status" value="1"/>
</dbReference>
<name>F0XIK2_GROCL</name>
<dbReference type="InterPro" id="IPR036864">
    <property type="entry name" value="Zn2-C6_fun-type_DNA-bd_sf"/>
</dbReference>
<dbReference type="PANTHER" id="PTHR47424:SF3">
    <property type="entry name" value="REGULATORY PROTEIN GAL4"/>
    <property type="match status" value="1"/>
</dbReference>
<dbReference type="EMBL" id="GL629771">
    <property type="protein sequence ID" value="EFX02461.1"/>
    <property type="molecule type" value="Genomic_DNA"/>
</dbReference>
<feature type="region of interest" description="Disordered" evidence="6">
    <location>
        <begin position="286"/>
        <end position="314"/>
    </location>
</feature>
<keyword evidence="10" id="KW-1185">Reference proteome</keyword>
<dbReference type="OrthoDB" id="424974at2759"/>
<dbReference type="CDD" id="cd00067">
    <property type="entry name" value="GAL4"/>
    <property type="match status" value="1"/>
</dbReference>
<dbReference type="PANTHER" id="PTHR47424">
    <property type="entry name" value="REGULATORY PROTEIN GAL4"/>
    <property type="match status" value="1"/>
</dbReference>